<protein>
    <submittedName>
        <fullName evidence="1">Uncharacterized protein</fullName>
    </submittedName>
</protein>
<dbReference type="Proteomes" id="UP001222770">
    <property type="component" value="Unassembled WGS sequence"/>
</dbReference>
<gene>
    <name evidence="1" type="ORF">POM99_14330</name>
</gene>
<dbReference type="EMBL" id="JAROCY010000013">
    <property type="protein sequence ID" value="MDF8334384.1"/>
    <property type="molecule type" value="Genomic_DNA"/>
</dbReference>
<sequence>MIGPTEASPFNAPQPAFLPATMTMPLVSIAGEDSDALTSIGAGFGQASMITPVDGETEQPAQVFPLRRSLLLSIIAPPMGPVRGGLLTKKELHDLIEGAPSLPGEAPKGMSMAELLANALKNPNHVGWSRR</sequence>
<dbReference type="RefSeq" id="WP_277279003.1">
    <property type="nucleotide sequence ID" value="NZ_JAROCY010000013.1"/>
</dbReference>
<reference evidence="1 2" key="1">
    <citation type="submission" date="2023-03" db="EMBL/GenBank/DDBJ databases">
        <title>Novosphingobium cyanobacteriorum sp. nov., isolated from a eutrophic reservoir during the Microcystis bloom period.</title>
        <authorList>
            <person name="Kang M."/>
            <person name="Le V."/>
            <person name="Ko S.-R."/>
            <person name="Lee S.-A."/>
            <person name="Ahn C.-Y."/>
        </authorList>
    </citation>
    <scope>NUCLEOTIDE SEQUENCE [LARGE SCALE GENOMIC DNA]</scope>
    <source>
        <strain evidence="1 2">HBC54</strain>
    </source>
</reference>
<organism evidence="1 2">
    <name type="scientific">Novosphingobium cyanobacteriorum</name>
    <dbReference type="NCBI Taxonomy" id="3024215"/>
    <lineage>
        <taxon>Bacteria</taxon>
        <taxon>Pseudomonadati</taxon>
        <taxon>Pseudomonadota</taxon>
        <taxon>Alphaproteobacteria</taxon>
        <taxon>Sphingomonadales</taxon>
        <taxon>Sphingomonadaceae</taxon>
        <taxon>Novosphingobium</taxon>
    </lineage>
</organism>
<proteinExistence type="predicted"/>
<comment type="caution">
    <text evidence="1">The sequence shown here is derived from an EMBL/GenBank/DDBJ whole genome shotgun (WGS) entry which is preliminary data.</text>
</comment>
<evidence type="ECO:0000313" key="2">
    <source>
        <dbReference type="Proteomes" id="UP001222770"/>
    </source>
</evidence>
<accession>A0ABT6CLJ0</accession>
<evidence type="ECO:0000313" key="1">
    <source>
        <dbReference type="EMBL" id="MDF8334384.1"/>
    </source>
</evidence>
<keyword evidence="2" id="KW-1185">Reference proteome</keyword>
<name>A0ABT6CLJ0_9SPHN</name>